<organism evidence="4">
    <name type="scientific">Nippostrongylus brasiliensis</name>
    <name type="common">Rat hookworm</name>
    <dbReference type="NCBI Taxonomy" id="27835"/>
    <lineage>
        <taxon>Eukaryota</taxon>
        <taxon>Metazoa</taxon>
        <taxon>Ecdysozoa</taxon>
        <taxon>Nematoda</taxon>
        <taxon>Chromadorea</taxon>
        <taxon>Rhabditida</taxon>
        <taxon>Rhabditina</taxon>
        <taxon>Rhabditomorpha</taxon>
        <taxon>Strongyloidea</taxon>
        <taxon>Heligmosomidae</taxon>
        <taxon>Nippostrongylus</taxon>
    </lineage>
</organism>
<name>A0A0N4XQN7_NIPBR</name>
<reference evidence="2 3" key="2">
    <citation type="submission" date="2018-11" db="EMBL/GenBank/DDBJ databases">
        <authorList>
            <consortium name="Pathogen Informatics"/>
        </authorList>
    </citation>
    <scope>NUCLEOTIDE SEQUENCE [LARGE SCALE GENOMIC DNA]</scope>
</reference>
<keyword evidence="3" id="KW-1185">Reference proteome</keyword>
<dbReference type="GO" id="GO:0005524">
    <property type="term" value="F:ATP binding"/>
    <property type="evidence" value="ECO:0007669"/>
    <property type="project" value="InterPro"/>
</dbReference>
<dbReference type="InterPro" id="IPR008266">
    <property type="entry name" value="Tyr_kinase_AS"/>
</dbReference>
<dbReference type="GO" id="GO:0043235">
    <property type="term" value="C:receptor complex"/>
    <property type="evidence" value="ECO:0007669"/>
    <property type="project" value="TreeGrafter"/>
</dbReference>
<reference evidence="4" key="1">
    <citation type="submission" date="2017-02" db="UniProtKB">
        <authorList>
            <consortium name="WormBaseParasite"/>
        </authorList>
    </citation>
    <scope>IDENTIFICATION</scope>
</reference>
<protein>
    <submittedName>
        <fullName evidence="4">Tyrosine kinase (inferred by orthology to a S. mansoni protein)</fullName>
    </submittedName>
</protein>
<evidence type="ECO:0000313" key="3">
    <source>
        <dbReference type="Proteomes" id="UP000271162"/>
    </source>
</evidence>
<dbReference type="GO" id="GO:0007169">
    <property type="term" value="P:cell surface receptor protein tyrosine kinase signaling pathway"/>
    <property type="evidence" value="ECO:0007669"/>
    <property type="project" value="TreeGrafter"/>
</dbReference>
<dbReference type="InterPro" id="IPR050122">
    <property type="entry name" value="RTK"/>
</dbReference>
<dbReference type="OMA" id="ARQGIWL"/>
<sequence length="71" mass="8109">MSIATQIAYGMEYLASMSFVHRDLASRNCLVGDQRIIKIADFGLMRACYDNDYYKVRSTTQFRGTYGPVEV</sequence>
<evidence type="ECO:0000313" key="2">
    <source>
        <dbReference type="EMBL" id="VDL68428.1"/>
    </source>
</evidence>
<dbReference type="GO" id="GO:0017147">
    <property type="term" value="F:Wnt-protein binding"/>
    <property type="evidence" value="ECO:0007669"/>
    <property type="project" value="TreeGrafter"/>
</dbReference>
<dbReference type="Pfam" id="PF07714">
    <property type="entry name" value="PK_Tyr_Ser-Thr"/>
    <property type="match status" value="1"/>
</dbReference>
<dbReference type="PANTHER" id="PTHR24416">
    <property type="entry name" value="TYROSINE-PROTEIN KINASE RECEPTOR"/>
    <property type="match status" value="1"/>
</dbReference>
<dbReference type="GO" id="GO:0005886">
    <property type="term" value="C:plasma membrane"/>
    <property type="evidence" value="ECO:0007669"/>
    <property type="project" value="TreeGrafter"/>
</dbReference>
<dbReference type="EMBL" id="UYSL01009952">
    <property type="protein sequence ID" value="VDL68428.1"/>
    <property type="molecule type" value="Genomic_DNA"/>
</dbReference>
<dbReference type="Proteomes" id="UP000271162">
    <property type="component" value="Unassembled WGS sequence"/>
</dbReference>
<proteinExistence type="predicted"/>
<dbReference type="SUPFAM" id="SSF56112">
    <property type="entry name" value="Protein kinase-like (PK-like)"/>
    <property type="match status" value="1"/>
</dbReference>
<dbReference type="InterPro" id="IPR011009">
    <property type="entry name" value="Kinase-like_dom_sf"/>
</dbReference>
<dbReference type="InterPro" id="IPR000719">
    <property type="entry name" value="Prot_kinase_dom"/>
</dbReference>
<dbReference type="GO" id="GO:0004714">
    <property type="term" value="F:transmembrane receptor protein tyrosine kinase activity"/>
    <property type="evidence" value="ECO:0007669"/>
    <property type="project" value="TreeGrafter"/>
</dbReference>
<dbReference type="AlphaFoldDB" id="A0A0N4XQN7"/>
<dbReference type="InterPro" id="IPR001245">
    <property type="entry name" value="Ser-Thr/Tyr_kinase_cat_dom"/>
</dbReference>
<evidence type="ECO:0000313" key="4">
    <source>
        <dbReference type="WBParaSite" id="NBR_0000483901-mRNA-1"/>
    </source>
</evidence>
<dbReference type="Gene3D" id="1.10.510.10">
    <property type="entry name" value="Transferase(Phosphotransferase) domain 1"/>
    <property type="match status" value="1"/>
</dbReference>
<evidence type="ECO:0000259" key="1">
    <source>
        <dbReference type="PROSITE" id="PS50011"/>
    </source>
</evidence>
<dbReference type="PANTHER" id="PTHR24416:SF611">
    <property type="entry name" value="TYROSINE-PROTEIN KINASE TRANSMEMBRANE RECEPTOR ROR"/>
    <property type="match status" value="1"/>
</dbReference>
<accession>A0A0N4XQN7</accession>
<feature type="domain" description="Protein kinase" evidence="1">
    <location>
        <begin position="1"/>
        <end position="71"/>
    </location>
</feature>
<dbReference type="PROSITE" id="PS50011">
    <property type="entry name" value="PROTEIN_KINASE_DOM"/>
    <property type="match status" value="1"/>
</dbReference>
<dbReference type="PROSITE" id="PS00109">
    <property type="entry name" value="PROTEIN_KINASE_TYR"/>
    <property type="match status" value="1"/>
</dbReference>
<dbReference type="WBParaSite" id="NBR_0000483901-mRNA-1">
    <property type="protein sequence ID" value="NBR_0000483901-mRNA-1"/>
    <property type="gene ID" value="NBR_0000483901"/>
</dbReference>
<gene>
    <name evidence="2" type="ORF">NBR_LOCUS4839</name>
</gene>
<dbReference type="STRING" id="27835.A0A0N4XQN7"/>